<dbReference type="InterPro" id="IPR020846">
    <property type="entry name" value="MFS_dom"/>
</dbReference>
<dbReference type="GO" id="GO:0005886">
    <property type="term" value="C:plasma membrane"/>
    <property type="evidence" value="ECO:0007669"/>
    <property type="project" value="UniProtKB-SubCell"/>
</dbReference>
<proteinExistence type="predicted"/>
<dbReference type="PANTHER" id="PTHR11662:SF399">
    <property type="entry name" value="FI19708P1-RELATED"/>
    <property type="match status" value="1"/>
</dbReference>
<feature type="transmembrane region" description="Helical" evidence="6">
    <location>
        <begin position="78"/>
        <end position="97"/>
    </location>
</feature>
<evidence type="ECO:0000256" key="4">
    <source>
        <dbReference type="ARBA" id="ARBA00022989"/>
    </source>
</evidence>
<dbReference type="InterPro" id="IPR000849">
    <property type="entry name" value="Sugar_P_transporter"/>
</dbReference>
<dbReference type="Pfam" id="PF07690">
    <property type="entry name" value="MFS_1"/>
    <property type="match status" value="1"/>
</dbReference>
<feature type="transmembrane region" description="Helical" evidence="6">
    <location>
        <begin position="38"/>
        <end position="58"/>
    </location>
</feature>
<dbReference type="GO" id="GO:0022857">
    <property type="term" value="F:transmembrane transporter activity"/>
    <property type="evidence" value="ECO:0007669"/>
    <property type="project" value="InterPro"/>
</dbReference>
<feature type="transmembrane region" description="Helical" evidence="6">
    <location>
        <begin position="339"/>
        <end position="358"/>
    </location>
</feature>
<feature type="domain" description="Major facilitator superfamily (MFS) profile" evidence="7">
    <location>
        <begin position="40"/>
        <end position="451"/>
    </location>
</feature>
<accession>A0A1U7CQQ5</accession>
<evidence type="ECO:0000256" key="5">
    <source>
        <dbReference type="ARBA" id="ARBA00023136"/>
    </source>
</evidence>
<keyword evidence="9" id="KW-1185">Reference proteome</keyword>
<reference evidence="9" key="1">
    <citation type="submission" date="2016-12" db="EMBL/GenBank/DDBJ databases">
        <title>Comparative genomics of four Isosphaeraceae planctomycetes: a common pool of plasmids and glycoside hydrolase genes.</title>
        <authorList>
            <person name="Ivanova A."/>
        </authorList>
    </citation>
    <scope>NUCLEOTIDE SEQUENCE [LARGE SCALE GENOMIC DNA]</scope>
    <source>
        <strain evidence="9">PX4</strain>
    </source>
</reference>
<feature type="transmembrane region" description="Helical" evidence="6">
    <location>
        <begin position="203"/>
        <end position="222"/>
    </location>
</feature>
<feature type="transmembrane region" description="Helical" evidence="6">
    <location>
        <begin position="109"/>
        <end position="128"/>
    </location>
</feature>
<feature type="transmembrane region" description="Helical" evidence="6">
    <location>
        <begin position="426"/>
        <end position="446"/>
    </location>
</feature>
<sequence length="457" mass="49207">MGCRRAPPPRGRLDLSQLIEGFAGTTEKTGEQPTRVRFVVLASLCAVSLVTYIDRVGFATGAPYLKKDLGLSDEQMGYLLSTFFWAYGGFQILGGWLGDRLGSRHLLTILVLGWSLTTGALALVVYVPGFQAQLWYLIALRFLFGVFQAGGFPVLSRINADWMPVTTRGMSQGLIWMSSRIGGALIPLALVPMFAAFGTWRTPFWILAGVGVVWCTAFWPWFRDTPEEMPQANAAERKLITAGRAHRAAGAYSVPWSRLFASRSAWCLCLAYGFGGFASNFFVGWLPTYLSDHRHLSDSDTKLLTSLPLAFGVVACISGGVLSDWIIRRTGSRSWGRRINGSIGMAMAAAALGSTVWVESVPLLAFLLCLTFVCNDVAMGPAWAACADIGEQAAGTLGGAMNMMSNIGGAVSALVAGYLFGHGHPSWVFVIFSCCYALASLSWLGVDASKPLTAATE</sequence>
<evidence type="ECO:0000256" key="2">
    <source>
        <dbReference type="ARBA" id="ARBA00022475"/>
    </source>
</evidence>
<feature type="transmembrane region" description="Helical" evidence="6">
    <location>
        <begin position="306"/>
        <end position="327"/>
    </location>
</feature>
<dbReference type="PROSITE" id="PS50850">
    <property type="entry name" value="MFS"/>
    <property type="match status" value="1"/>
</dbReference>
<feature type="transmembrane region" description="Helical" evidence="6">
    <location>
        <begin position="364"/>
        <end position="385"/>
    </location>
</feature>
<dbReference type="Proteomes" id="UP000186309">
    <property type="component" value="Chromosome"/>
</dbReference>
<dbReference type="KEGG" id="pbor:BSF38_02773"/>
<evidence type="ECO:0000256" key="1">
    <source>
        <dbReference type="ARBA" id="ARBA00004651"/>
    </source>
</evidence>
<comment type="subcellular location">
    <subcellularLocation>
        <location evidence="1">Cell membrane</location>
        <topology evidence="1">Multi-pass membrane protein</topology>
    </subcellularLocation>
</comment>
<evidence type="ECO:0000313" key="8">
    <source>
        <dbReference type="EMBL" id="APW61261.1"/>
    </source>
</evidence>
<dbReference type="InterPro" id="IPR011701">
    <property type="entry name" value="MFS"/>
</dbReference>
<evidence type="ECO:0000259" key="7">
    <source>
        <dbReference type="PROSITE" id="PS50850"/>
    </source>
</evidence>
<dbReference type="InterPro" id="IPR036259">
    <property type="entry name" value="MFS_trans_sf"/>
</dbReference>
<dbReference type="AlphaFoldDB" id="A0A1U7CQQ5"/>
<dbReference type="PIRSF" id="PIRSF002808">
    <property type="entry name" value="Hexose_phosphate_transp"/>
    <property type="match status" value="1"/>
</dbReference>
<dbReference type="SUPFAM" id="SSF103473">
    <property type="entry name" value="MFS general substrate transporter"/>
    <property type="match status" value="1"/>
</dbReference>
<dbReference type="CDD" id="cd17319">
    <property type="entry name" value="MFS_ExuT_GudP_like"/>
    <property type="match status" value="1"/>
</dbReference>
<dbReference type="OrthoDB" id="6360at2"/>
<feature type="transmembrane region" description="Helical" evidence="6">
    <location>
        <begin position="175"/>
        <end position="197"/>
    </location>
</feature>
<dbReference type="PANTHER" id="PTHR11662">
    <property type="entry name" value="SOLUTE CARRIER FAMILY 17"/>
    <property type="match status" value="1"/>
</dbReference>
<organism evidence="8 9">
    <name type="scientific">Paludisphaera borealis</name>
    <dbReference type="NCBI Taxonomy" id="1387353"/>
    <lineage>
        <taxon>Bacteria</taxon>
        <taxon>Pseudomonadati</taxon>
        <taxon>Planctomycetota</taxon>
        <taxon>Planctomycetia</taxon>
        <taxon>Isosphaerales</taxon>
        <taxon>Isosphaeraceae</taxon>
        <taxon>Paludisphaera</taxon>
    </lineage>
</organism>
<feature type="transmembrane region" description="Helical" evidence="6">
    <location>
        <begin position="134"/>
        <end position="155"/>
    </location>
</feature>
<feature type="transmembrane region" description="Helical" evidence="6">
    <location>
        <begin position="397"/>
        <end position="420"/>
    </location>
</feature>
<evidence type="ECO:0000256" key="6">
    <source>
        <dbReference type="SAM" id="Phobius"/>
    </source>
</evidence>
<keyword evidence="4 6" id="KW-1133">Transmembrane helix</keyword>
<keyword evidence="3 6" id="KW-0812">Transmembrane</keyword>
<protein>
    <submittedName>
        <fullName evidence="8">Putative sulfoacetate transporter SauU</fullName>
    </submittedName>
</protein>
<keyword evidence="2" id="KW-1003">Cell membrane</keyword>
<gene>
    <name evidence="8" type="primary">sauU_4</name>
    <name evidence="8" type="ORF">BSF38_02773</name>
</gene>
<dbReference type="STRING" id="1387353.BSF38_02773"/>
<dbReference type="InterPro" id="IPR050382">
    <property type="entry name" value="MFS_Na/Anion_cotransporter"/>
</dbReference>
<feature type="transmembrane region" description="Helical" evidence="6">
    <location>
        <begin position="265"/>
        <end position="286"/>
    </location>
</feature>
<name>A0A1U7CQQ5_9BACT</name>
<evidence type="ECO:0000313" key="9">
    <source>
        <dbReference type="Proteomes" id="UP000186309"/>
    </source>
</evidence>
<keyword evidence="5 6" id="KW-0472">Membrane</keyword>
<dbReference type="EMBL" id="CP019082">
    <property type="protein sequence ID" value="APW61261.1"/>
    <property type="molecule type" value="Genomic_DNA"/>
</dbReference>
<evidence type="ECO:0000256" key="3">
    <source>
        <dbReference type="ARBA" id="ARBA00022692"/>
    </source>
</evidence>
<dbReference type="Gene3D" id="1.20.1250.20">
    <property type="entry name" value="MFS general substrate transporter like domains"/>
    <property type="match status" value="2"/>
</dbReference>